<dbReference type="InterPro" id="IPR010985">
    <property type="entry name" value="Ribbon_hlx_hlx"/>
</dbReference>
<dbReference type="RefSeq" id="WP_188821828.1">
    <property type="nucleotide sequence ID" value="NZ_BMLK01000019.1"/>
</dbReference>
<organism evidence="3 4">
    <name type="scientific">Novosphingobium indicum</name>
    <dbReference type="NCBI Taxonomy" id="462949"/>
    <lineage>
        <taxon>Bacteria</taxon>
        <taxon>Pseudomonadati</taxon>
        <taxon>Pseudomonadota</taxon>
        <taxon>Alphaproteobacteria</taxon>
        <taxon>Sphingomonadales</taxon>
        <taxon>Sphingomonadaceae</taxon>
        <taxon>Novosphingobium</taxon>
    </lineage>
</organism>
<keyword evidence="1" id="KW-1277">Toxin-antitoxin system</keyword>
<keyword evidence="4" id="KW-1185">Reference proteome</keyword>
<accession>A0ABQ2JWV6</accession>
<proteinExistence type="inferred from homology"/>
<evidence type="ECO:0000256" key="2">
    <source>
        <dbReference type="ARBA" id="ARBA00049988"/>
    </source>
</evidence>
<dbReference type="EMBL" id="BMLK01000019">
    <property type="protein sequence ID" value="GGN57386.1"/>
    <property type="molecule type" value="Genomic_DNA"/>
</dbReference>
<name>A0ABQ2JWV6_9SPHN</name>
<dbReference type="Proteomes" id="UP000605099">
    <property type="component" value="Unassembled WGS sequence"/>
</dbReference>
<dbReference type="Pfam" id="PF08681">
    <property type="entry name" value="TacA1"/>
    <property type="match status" value="1"/>
</dbReference>
<dbReference type="SUPFAM" id="SSF47598">
    <property type="entry name" value="Ribbon-helix-helix"/>
    <property type="match status" value="1"/>
</dbReference>
<dbReference type="PANTHER" id="PTHR35401">
    <property type="entry name" value="COPG FAMILY HELIX-TURN-HELIX PROTEIN-RELATED-RELATED"/>
    <property type="match status" value="1"/>
</dbReference>
<evidence type="ECO:0000256" key="1">
    <source>
        <dbReference type="ARBA" id="ARBA00022649"/>
    </source>
</evidence>
<dbReference type="InterPro" id="IPR014795">
    <property type="entry name" value="TacA_1-like"/>
</dbReference>
<dbReference type="Gene3D" id="1.20.5.780">
    <property type="entry name" value="Single helix bin"/>
    <property type="match status" value="1"/>
</dbReference>
<comment type="caution">
    <text evidence="3">The sequence shown here is derived from an EMBL/GenBank/DDBJ whole genome shotgun (WGS) entry which is preliminary data.</text>
</comment>
<evidence type="ECO:0000313" key="4">
    <source>
        <dbReference type="Proteomes" id="UP000605099"/>
    </source>
</evidence>
<evidence type="ECO:0008006" key="5">
    <source>
        <dbReference type="Google" id="ProtNLM"/>
    </source>
</evidence>
<gene>
    <name evidence="3" type="ORF">GCM10011349_35930</name>
</gene>
<reference evidence="4" key="1">
    <citation type="journal article" date="2019" name="Int. J. Syst. Evol. Microbiol.">
        <title>The Global Catalogue of Microorganisms (GCM) 10K type strain sequencing project: providing services to taxonomists for standard genome sequencing and annotation.</title>
        <authorList>
            <consortium name="The Broad Institute Genomics Platform"/>
            <consortium name="The Broad Institute Genome Sequencing Center for Infectious Disease"/>
            <person name="Wu L."/>
            <person name="Ma J."/>
        </authorList>
    </citation>
    <scope>NUCLEOTIDE SEQUENCE [LARGE SCALE GENOMIC DNA]</scope>
    <source>
        <strain evidence="4">CGMCC 1.6784</strain>
    </source>
</reference>
<protein>
    <recommendedName>
        <fullName evidence="5">DUF1778 domain-containing protein</fullName>
    </recommendedName>
</protein>
<comment type="similarity">
    <text evidence="2">Belongs to the TacA antitoxin family.</text>
</comment>
<evidence type="ECO:0000313" key="3">
    <source>
        <dbReference type="EMBL" id="GGN57386.1"/>
    </source>
</evidence>
<sequence length="102" mass="11527">MMVFEDKTAEIAERSSERMHFRTKPHVKRAIQRAAALSGVDDSVFTMNAAYKAAIETISTHERTMLQPADYEAFFAALDNPAPPAPALQKIARRYHERYSGQ</sequence>